<dbReference type="GO" id="GO:0016757">
    <property type="term" value="F:glycosyltransferase activity"/>
    <property type="evidence" value="ECO:0007669"/>
    <property type="project" value="UniProtKB-KW"/>
</dbReference>
<dbReference type="InterPro" id="IPR050519">
    <property type="entry name" value="Glycosyltransf_28_UgtP"/>
</dbReference>
<name>A0ABW4QAX8_9MICC</name>
<proteinExistence type="inferred from homology"/>
<dbReference type="Gene3D" id="3.40.50.2000">
    <property type="entry name" value="Glycogen Phosphorylase B"/>
    <property type="match status" value="1"/>
</dbReference>
<dbReference type="Pfam" id="PF06925">
    <property type="entry name" value="MGDG_synth"/>
    <property type="match status" value="1"/>
</dbReference>
<evidence type="ECO:0000259" key="4">
    <source>
        <dbReference type="Pfam" id="PF00534"/>
    </source>
</evidence>
<keyword evidence="2 6" id="KW-0328">Glycosyltransferase</keyword>
<dbReference type="RefSeq" id="WP_343881444.1">
    <property type="nucleotide sequence ID" value="NZ_BAAAIJ010000056.1"/>
</dbReference>
<evidence type="ECO:0000259" key="5">
    <source>
        <dbReference type="Pfam" id="PF06925"/>
    </source>
</evidence>
<comment type="similarity">
    <text evidence="1">Belongs to the glycosyltransferase 28 family.</text>
</comment>
<organism evidence="6 7">
    <name type="scientific">Arthrobacter flavus</name>
    <dbReference type="NCBI Taxonomy" id="95172"/>
    <lineage>
        <taxon>Bacteria</taxon>
        <taxon>Bacillati</taxon>
        <taxon>Actinomycetota</taxon>
        <taxon>Actinomycetes</taxon>
        <taxon>Micrococcales</taxon>
        <taxon>Micrococcaceae</taxon>
        <taxon>Arthrobacter</taxon>
    </lineage>
</organism>
<keyword evidence="3 6" id="KW-0808">Transferase</keyword>
<sequence length="497" mass="53572">MRKTPARGSHTHGGERVLILSAGVGAGHNSAAAALQQECAGRSDIAEVQVLDVLQVSSVLYRALLAKGYFVLVEGLPWLVDWGYDLSDPPYRRRGPIDPWTRANAVPVINEIKRFRPTAIVCTHFLPAQLLASLLLRGVTDAKTAVVTTDYDFQGLWLPGAFHSLFVAREEARIELMALGLPSDRVAATGIPIAKQVDGVPEPARDPNKLPMLLISAGATGGDYAVSVVRQTMHMRSPFTATIICGRNDALRHRIEQLVAPAGDRYSVLGFTEEMPHLLRRADLFVGKPGGLSASECMAAGLPMVLVNPIPGQEVRNGDYLMEQGAAVRCNTAATIGWKIDEVLREPGRLQRMQAAARRIGRPDAAADVLTGLLEGPSRPLIVTRAAQKTIFAASGQRIVATDLTGPSALVRLIDSAAGSTVALLQAEELDDLQKRYATPDGGLVLRRGQARLWLRWEARRLLRALLRSDKALPVRVEGLSKSPAVPPGSIEPSTPD</sequence>
<evidence type="ECO:0000256" key="2">
    <source>
        <dbReference type="ARBA" id="ARBA00022676"/>
    </source>
</evidence>
<dbReference type="EMBL" id="JBHUGA010000061">
    <property type="protein sequence ID" value="MFD1847855.1"/>
    <property type="molecule type" value="Genomic_DNA"/>
</dbReference>
<feature type="domain" description="Diacylglycerol glucosyltransferase N-terminal" evidence="5">
    <location>
        <begin position="28"/>
        <end position="193"/>
    </location>
</feature>
<dbReference type="Pfam" id="PF00534">
    <property type="entry name" value="Glycos_transf_1"/>
    <property type="match status" value="1"/>
</dbReference>
<dbReference type="SUPFAM" id="SSF53756">
    <property type="entry name" value="UDP-Glycosyltransferase/glycogen phosphorylase"/>
    <property type="match status" value="1"/>
</dbReference>
<evidence type="ECO:0000256" key="1">
    <source>
        <dbReference type="ARBA" id="ARBA00006962"/>
    </source>
</evidence>
<dbReference type="PANTHER" id="PTHR43025:SF3">
    <property type="entry name" value="MONOGALACTOSYLDIACYLGLYCEROL SYNTHASE 1, CHLOROPLASTIC"/>
    <property type="match status" value="1"/>
</dbReference>
<accession>A0ABW4QAX8</accession>
<feature type="domain" description="Glycosyl transferase family 1" evidence="4">
    <location>
        <begin position="242"/>
        <end position="359"/>
    </location>
</feature>
<evidence type="ECO:0000313" key="6">
    <source>
        <dbReference type="EMBL" id="MFD1847855.1"/>
    </source>
</evidence>
<evidence type="ECO:0000313" key="7">
    <source>
        <dbReference type="Proteomes" id="UP001597307"/>
    </source>
</evidence>
<dbReference type="InterPro" id="IPR009695">
    <property type="entry name" value="Diacylglyc_glucosyltr_N"/>
</dbReference>
<reference evidence="7" key="1">
    <citation type="journal article" date="2019" name="Int. J. Syst. Evol. Microbiol.">
        <title>The Global Catalogue of Microorganisms (GCM) 10K type strain sequencing project: providing services to taxonomists for standard genome sequencing and annotation.</title>
        <authorList>
            <consortium name="The Broad Institute Genomics Platform"/>
            <consortium name="The Broad Institute Genome Sequencing Center for Infectious Disease"/>
            <person name="Wu L."/>
            <person name="Ma J."/>
        </authorList>
    </citation>
    <scope>NUCLEOTIDE SEQUENCE [LARGE SCALE GENOMIC DNA]</scope>
    <source>
        <strain evidence="7">JCM 11496</strain>
    </source>
</reference>
<gene>
    <name evidence="6" type="ORF">ACFSFX_14790</name>
</gene>
<dbReference type="EC" id="2.4.-.-" evidence="6"/>
<dbReference type="InterPro" id="IPR001296">
    <property type="entry name" value="Glyco_trans_1"/>
</dbReference>
<keyword evidence="7" id="KW-1185">Reference proteome</keyword>
<protein>
    <submittedName>
        <fullName evidence="6">Glycosyltransferase</fullName>
        <ecNumber evidence="6">2.4.-.-</ecNumber>
    </submittedName>
</protein>
<evidence type="ECO:0000256" key="3">
    <source>
        <dbReference type="ARBA" id="ARBA00022679"/>
    </source>
</evidence>
<comment type="caution">
    <text evidence="6">The sequence shown here is derived from an EMBL/GenBank/DDBJ whole genome shotgun (WGS) entry which is preliminary data.</text>
</comment>
<dbReference type="PANTHER" id="PTHR43025">
    <property type="entry name" value="MONOGALACTOSYLDIACYLGLYCEROL SYNTHASE"/>
    <property type="match status" value="1"/>
</dbReference>
<dbReference type="Proteomes" id="UP001597307">
    <property type="component" value="Unassembled WGS sequence"/>
</dbReference>